<comment type="similarity">
    <text evidence="1 5">Belongs to the glutathione peroxidase family.</text>
</comment>
<dbReference type="Gene3D" id="3.40.30.10">
    <property type="entry name" value="Glutaredoxin"/>
    <property type="match status" value="1"/>
</dbReference>
<feature type="signal peptide" evidence="6">
    <location>
        <begin position="1"/>
        <end position="20"/>
    </location>
</feature>
<accession>L1N014</accession>
<sequence>MKIKMIFFALLLAFAAQSKAQNSVYDFEVKDADGKMVSLNAYKGKVLLIVNTATKCGFTPQYKALQALYEKYSDAGFVILDFPCNQFGAQAPGTIEEIHQFCTDHYSVTFPQFDKIEVNGKDASPLYQYLKRVQMYNGFDMTDPEQRKTYDALPNKSEVKSTLDIRWNFTKFLIDREGRVVKRFEPKEKIDDIEQAVKNLLKK</sequence>
<reference evidence="8 9" key="1">
    <citation type="submission" date="2012-05" db="EMBL/GenBank/DDBJ databases">
        <authorList>
            <person name="Weinstock G."/>
            <person name="Sodergren E."/>
            <person name="Lobos E.A."/>
            <person name="Fulton L."/>
            <person name="Fulton R."/>
            <person name="Courtney L."/>
            <person name="Fronick C."/>
            <person name="O'Laughlin M."/>
            <person name="Godfrey J."/>
            <person name="Wilson R.M."/>
            <person name="Miner T."/>
            <person name="Farmer C."/>
            <person name="Delehaunty K."/>
            <person name="Cordes M."/>
            <person name="Minx P."/>
            <person name="Tomlinson C."/>
            <person name="Chen J."/>
            <person name="Wollam A."/>
            <person name="Pepin K.H."/>
            <person name="Bhonagiri V."/>
            <person name="Zhang X."/>
            <person name="Suruliraj S."/>
            <person name="Warren W."/>
            <person name="Mitreva M."/>
            <person name="Mardis E.R."/>
            <person name="Wilson R.K."/>
        </authorList>
    </citation>
    <scope>NUCLEOTIDE SEQUENCE [LARGE SCALE GENOMIC DNA]</scope>
    <source>
        <strain evidence="8 9">F0055</strain>
    </source>
</reference>
<dbReference type="PROSITE" id="PS00460">
    <property type="entry name" value="GLUTATHIONE_PEROXID_1"/>
    <property type="match status" value="1"/>
</dbReference>
<dbReference type="CDD" id="cd00340">
    <property type="entry name" value="GSH_Peroxidase"/>
    <property type="match status" value="1"/>
</dbReference>
<dbReference type="PROSITE" id="PS51352">
    <property type="entry name" value="THIOREDOXIN_2"/>
    <property type="match status" value="1"/>
</dbReference>
<dbReference type="InterPro" id="IPR000889">
    <property type="entry name" value="Glutathione_peroxidase"/>
</dbReference>
<dbReference type="AlphaFoldDB" id="L1N014"/>
<dbReference type="PATRIC" id="fig|1127699.3.peg.2196"/>
<dbReference type="PANTHER" id="PTHR11592:SF78">
    <property type="entry name" value="GLUTATHIONE PEROXIDASE"/>
    <property type="match status" value="1"/>
</dbReference>
<evidence type="ECO:0000256" key="2">
    <source>
        <dbReference type="ARBA" id="ARBA00022559"/>
    </source>
</evidence>
<dbReference type="PANTHER" id="PTHR11592">
    <property type="entry name" value="GLUTATHIONE PEROXIDASE"/>
    <property type="match status" value="1"/>
</dbReference>
<dbReference type="Proteomes" id="UP000010433">
    <property type="component" value="Unassembled WGS sequence"/>
</dbReference>
<comment type="caution">
    <text evidence="8">The sequence shown here is derived from an EMBL/GenBank/DDBJ whole genome shotgun (WGS) entry which is preliminary data.</text>
</comment>
<dbReference type="Pfam" id="PF00255">
    <property type="entry name" value="GSHPx"/>
    <property type="match status" value="1"/>
</dbReference>
<organism evidence="8 9">
    <name type="scientific">Hoylesella saccharolytica F0055</name>
    <dbReference type="NCBI Taxonomy" id="1127699"/>
    <lineage>
        <taxon>Bacteria</taxon>
        <taxon>Pseudomonadati</taxon>
        <taxon>Bacteroidota</taxon>
        <taxon>Bacteroidia</taxon>
        <taxon>Bacteroidales</taxon>
        <taxon>Prevotellaceae</taxon>
        <taxon>Hoylesella</taxon>
    </lineage>
</organism>
<evidence type="ECO:0000256" key="6">
    <source>
        <dbReference type="SAM" id="SignalP"/>
    </source>
</evidence>
<dbReference type="SUPFAM" id="SSF52833">
    <property type="entry name" value="Thioredoxin-like"/>
    <property type="match status" value="1"/>
</dbReference>
<dbReference type="EMBL" id="AMEP01000153">
    <property type="protein sequence ID" value="EKX96710.1"/>
    <property type="molecule type" value="Genomic_DNA"/>
</dbReference>
<feature type="domain" description="Thioredoxin" evidence="7">
    <location>
        <begin position="18"/>
        <end position="202"/>
    </location>
</feature>
<keyword evidence="6" id="KW-0732">Signal</keyword>
<evidence type="ECO:0000256" key="3">
    <source>
        <dbReference type="ARBA" id="ARBA00023002"/>
    </source>
</evidence>
<dbReference type="PROSITE" id="PS51355">
    <property type="entry name" value="GLUTATHIONE_PEROXID_3"/>
    <property type="match status" value="1"/>
</dbReference>
<evidence type="ECO:0000256" key="1">
    <source>
        <dbReference type="ARBA" id="ARBA00006926"/>
    </source>
</evidence>
<dbReference type="InterPro" id="IPR029759">
    <property type="entry name" value="GPX_AS"/>
</dbReference>
<feature type="active site" evidence="4">
    <location>
        <position position="56"/>
    </location>
</feature>
<keyword evidence="9" id="KW-1185">Reference proteome</keyword>
<keyword evidence="3 5" id="KW-0560">Oxidoreductase</keyword>
<evidence type="ECO:0000256" key="4">
    <source>
        <dbReference type="PIRSR" id="PIRSR000303-1"/>
    </source>
</evidence>
<dbReference type="PROSITE" id="PS00763">
    <property type="entry name" value="GLUTATHIONE_PEROXID_2"/>
    <property type="match status" value="1"/>
</dbReference>
<dbReference type="FunFam" id="3.40.30.10:FF:000010">
    <property type="entry name" value="Glutathione peroxidase"/>
    <property type="match status" value="1"/>
</dbReference>
<feature type="chain" id="PRO_5003953957" description="Glutathione peroxidase" evidence="6">
    <location>
        <begin position="21"/>
        <end position="203"/>
    </location>
</feature>
<proteinExistence type="inferred from homology"/>
<keyword evidence="2 5" id="KW-0575">Peroxidase</keyword>
<evidence type="ECO:0000313" key="8">
    <source>
        <dbReference type="EMBL" id="EKX96710.1"/>
    </source>
</evidence>
<evidence type="ECO:0000259" key="7">
    <source>
        <dbReference type="PROSITE" id="PS51352"/>
    </source>
</evidence>
<dbReference type="PRINTS" id="PR01011">
    <property type="entry name" value="GLUTPROXDASE"/>
</dbReference>
<evidence type="ECO:0000256" key="5">
    <source>
        <dbReference type="RuleBase" id="RU000499"/>
    </source>
</evidence>
<dbReference type="STRING" id="1127699.HMPREF9151_02394"/>
<dbReference type="InterPro" id="IPR029760">
    <property type="entry name" value="GPX_CS"/>
</dbReference>
<dbReference type="RefSeq" id="WP_009161254.1">
    <property type="nucleotide sequence ID" value="NZ_KB290963.1"/>
</dbReference>
<dbReference type="HOGENOM" id="CLU_029507_2_2_10"/>
<dbReference type="OrthoDB" id="9789406at2"/>
<protein>
    <recommendedName>
        <fullName evidence="5">Glutathione peroxidase</fullName>
    </recommendedName>
</protein>
<dbReference type="GO" id="GO:0004601">
    <property type="term" value="F:peroxidase activity"/>
    <property type="evidence" value="ECO:0007669"/>
    <property type="project" value="UniProtKB-KW"/>
</dbReference>
<dbReference type="InterPro" id="IPR013766">
    <property type="entry name" value="Thioredoxin_domain"/>
</dbReference>
<dbReference type="InterPro" id="IPR036249">
    <property type="entry name" value="Thioredoxin-like_sf"/>
</dbReference>
<gene>
    <name evidence="8" type="ORF">HMPREF9151_02394</name>
</gene>
<name>L1N014_9BACT</name>
<dbReference type="PIRSF" id="PIRSF000303">
    <property type="entry name" value="Glutathion_perox"/>
    <property type="match status" value="1"/>
</dbReference>
<dbReference type="GO" id="GO:0034599">
    <property type="term" value="P:cellular response to oxidative stress"/>
    <property type="evidence" value="ECO:0007669"/>
    <property type="project" value="TreeGrafter"/>
</dbReference>
<evidence type="ECO:0000313" key="9">
    <source>
        <dbReference type="Proteomes" id="UP000010433"/>
    </source>
</evidence>